<organism evidence="1 2">
    <name type="scientific">Hymenobacter montanus</name>
    <dbReference type="NCBI Taxonomy" id="2771359"/>
    <lineage>
        <taxon>Bacteria</taxon>
        <taxon>Pseudomonadati</taxon>
        <taxon>Bacteroidota</taxon>
        <taxon>Cytophagia</taxon>
        <taxon>Cytophagales</taxon>
        <taxon>Hymenobacteraceae</taxon>
        <taxon>Hymenobacter</taxon>
    </lineage>
</organism>
<dbReference type="AlphaFoldDB" id="A0A927GJW5"/>
<evidence type="ECO:0000313" key="2">
    <source>
        <dbReference type="Proteomes" id="UP000612233"/>
    </source>
</evidence>
<dbReference type="RefSeq" id="WP_191005665.1">
    <property type="nucleotide sequence ID" value="NZ_JACXAD010000014.1"/>
</dbReference>
<gene>
    <name evidence="1" type="ORF">IC235_13220</name>
</gene>
<name>A0A927GJW5_9BACT</name>
<comment type="caution">
    <text evidence="1">The sequence shown here is derived from an EMBL/GenBank/DDBJ whole genome shotgun (WGS) entry which is preliminary data.</text>
</comment>
<evidence type="ECO:0000313" key="1">
    <source>
        <dbReference type="EMBL" id="MBD2768850.1"/>
    </source>
</evidence>
<protein>
    <submittedName>
        <fullName evidence="1">Uncharacterized protein</fullName>
    </submittedName>
</protein>
<proteinExistence type="predicted"/>
<sequence>MNITRGTALAPMEYEQQLLNQFVSGELTIDDVLTLLEAQERTRMPTALPPSN</sequence>
<keyword evidence="2" id="KW-1185">Reference proteome</keyword>
<dbReference type="EMBL" id="JACXAD010000014">
    <property type="protein sequence ID" value="MBD2768850.1"/>
    <property type="molecule type" value="Genomic_DNA"/>
</dbReference>
<reference evidence="1" key="1">
    <citation type="submission" date="2020-09" db="EMBL/GenBank/DDBJ databases">
        <authorList>
            <person name="Kim M.K."/>
        </authorList>
    </citation>
    <scope>NUCLEOTIDE SEQUENCE</scope>
    <source>
        <strain evidence="1">BT664</strain>
    </source>
</reference>
<dbReference type="Proteomes" id="UP000612233">
    <property type="component" value="Unassembled WGS sequence"/>
</dbReference>
<accession>A0A927GJW5</accession>